<accession>L8X515</accession>
<comment type="caution">
    <text evidence="1">The sequence shown here is derived from an EMBL/GenBank/DDBJ whole genome shotgun (WGS) entry which is preliminary data.</text>
</comment>
<dbReference type="EMBL" id="AFRT01000085">
    <property type="protein sequence ID" value="ELU45401.1"/>
    <property type="molecule type" value="Genomic_DNA"/>
</dbReference>
<name>L8X515_THACA</name>
<dbReference type="AlphaFoldDB" id="L8X515"/>
<evidence type="ECO:0000313" key="2">
    <source>
        <dbReference type="Proteomes" id="UP000011668"/>
    </source>
</evidence>
<dbReference type="Proteomes" id="UP000011668">
    <property type="component" value="Unassembled WGS sequence"/>
</dbReference>
<reference evidence="1 2" key="1">
    <citation type="journal article" date="2013" name="Nat. Commun.">
        <title>The evolution and pathogenic mechanisms of the rice sheath blight pathogen.</title>
        <authorList>
            <person name="Zheng A."/>
            <person name="Lin R."/>
            <person name="Xu L."/>
            <person name="Qin P."/>
            <person name="Tang C."/>
            <person name="Ai P."/>
            <person name="Zhang D."/>
            <person name="Liu Y."/>
            <person name="Sun Z."/>
            <person name="Feng H."/>
            <person name="Wang Y."/>
            <person name="Chen Y."/>
            <person name="Liang X."/>
            <person name="Fu R."/>
            <person name="Li Q."/>
            <person name="Zhang J."/>
            <person name="Yu X."/>
            <person name="Xie Z."/>
            <person name="Ding L."/>
            <person name="Guan P."/>
            <person name="Tang J."/>
            <person name="Liang Y."/>
            <person name="Wang S."/>
            <person name="Deng Q."/>
            <person name="Li S."/>
            <person name="Zhu J."/>
            <person name="Wang L."/>
            <person name="Liu H."/>
            <person name="Li P."/>
        </authorList>
    </citation>
    <scope>NUCLEOTIDE SEQUENCE [LARGE SCALE GENOMIC DNA]</scope>
    <source>
        <strain evidence="2">AG-1 IA</strain>
    </source>
</reference>
<gene>
    <name evidence="1" type="ORF">AG1IA_00567</name>
</gene>
<dbReference type="HOGENOM" id="CLU_1994137_0_0_1"/>
<proteinExistence type="predicted"/>
<evidence type="ECO:0000313" key="1">
    <source>
        <dbReference type="EMBL" id="ELU45401.1"/>
    </source>
</evidence>
<keyword evidence="2" id="KW-1185">Reference proteome</keyword>
<protein>
    <submittedName>
        <fullName evidence="1">Uncharacterized protein</fullName>
    </submittedName>
</protein>
<organism evidence="1 2">
    <name type="scientific">Thanatephorus cucumeris (strain AG1-IA)</name>
    <name type="common">Rice sheath blight fungus</name>
    <name type="synonym">Rhizoctonia solani</name>
    <dbReference type="NCBI Taxonomy" id="983506"/>
    <lineage>
        <taxon>Eukaryota</taxon>
        <taxon>Fungi</taxon>
        <taxon>Dikarya</taxon>
        <taxon>Basidiomycota</taxon>
        <taxon>Agaricomycotina</taxon>
        <taxon>Agaricomycetes</taxon>
        <taxon>Cantharellales</taxon>
        <taxon>Ceratobasidiaceae</taxon>
        <taxon>Rhizoctonia</taxon>
        <taxon>Rhizoctonia solani AG-1</taxon>
    </lineage>
</organism>
<sequence length="125" mass="14048">MPQIGRHYGQPHDGFAEVPAGVWNHTGETQTATGTVRARTLCLQTFHLGTYKRFTIPSATFLRHLHRLPRIDSTMPGLLTTIHPNKIPLHMYTMTSQCFLFPSLTASQIPWASFRYGNPANIQSS</sequence>